<dbReference type="InterPro" id="IPR043131">
    <property type="entry name" value="BCAT-like_N"/>
</dbReference>
<keyword evidence="2" id="KW-0808">Transferase</keyword>
<evidence type="ECO:0000313" key="3">
    <source>
        <dbReference type="Proteomes" id="UP000010473"/>
    </source>
</evidence>
<proteinExistence type="inferred from homology"/>
<dbReference type="GO" id="GO:0046394">
    <property type="term" value="P:carboxylic acid biosynthetic process"/>
    <property type="evidence" value="ECO:0007669"/>
    <property type="project" value="UniProtKB-ARBA"/>
</dbReference>
<dbReference type="Gene3D" id="3.20.10.10">
    <property type="entry name" value="D-amino Acid Aminotransferase, subunit A, domain 2"/>
    <property type="match status" value="1"/>
</dbReference>
<dbReference type="KEGG" id="scs:Sta7437_4367"/>
<reference evidence="3" key="1">
    <citation type="journal article" date="2013" name="Proc. Natl. Acad. Sci. U.S.A.">
        <title>Improving the coverage of the cyanobacterial phylum using diversity-driven genome sequencing.</title>
        <authorList>
            <person name="Shih P.M."/>
            <person name="Wu D."/>
            <person name="Latifi A."/>
            <person name="Axen S.D."/>
            <person name="Fewer D.P."/>
            <person name="Talla E."/>
            <person name="Calteau A."/>
            <person name="Cai F."/>
            <person name="Tandeau de Marsac N."/>
            <person name="Rippka R."/>
            <person name="Herdman M."/>
            <person name="Sivonen K."/>
            <person name="Coursin T."/>
            <person name="Laurent T."/>
            <person name="Goodwin L."/>
            <person name="Nolan M."/>
            <person name="Davenport K.W."/>
            <person name="Han C.S."/>
            <person name="Rubin E.M."/>
            <person name="Eisen J.A."/>
            <person name="Woyke T."/>
            <person name="Gugger M."/>
            <person name="Kerfeld C.A."/>
        </authorList>
    </citation>
    <scope>NUCLEOTIDE SEQUENCE [LARGE SCALE GENOMIC DNA]</scope>
    <source>
        <strain evidence="3">ATCC 29371 / PCC 7437</strain>
    </source>
</reference>
<dbReference type="OrthoDB" id="451849at2"/>
<keyword evidence="3" id="KW-1185">Reference proteome</keyword>
<dbReference type="EMBL" id="CP003653">
    <property type="protein sequence ID" value="AFZ37836.1"/>
    <property type="molecule type" value="Genomic_DNA"/>
</dbReference>
<evidence type="ECO:0000313" key="2">
    <source>
        <dbReference type="EMBL" id="AFZ37836.1"/>
    </source>
</evidence>
<dbReference type="AlphaFoldDB" id="K9Y0C0"/>
<protein>
    <submittedName>
        <fullName evidence="2">Aminotransferase class IV</fullName>
    </submittedName>
</protein>
<dbReference type="GO" id="GO:0008483">
    <property type="term" value="F:transaminase activity"/>
    <property type="evidence" value="ECO:0007669"/>
    <property type="project" value="UniProtKB-KW"/>
</dbReference>
<dbReference type="PANTHER" id="PTHR42743:SF11">
    <property type="entry name" value="AMINODEOXYCHORISMATE LYASE"/>
    <property type="match status" value="1"/>
</dbReference>
<gene>
    <name evidence="2" type="ordered locus">Sta7437_4367</name>
</gene>
<dbReference type="Pfam" id="PF01063">
    <property type="entry name" value="Aminotran_4"/>
    <property type="match status" value="1"/>
</dbReference>
<dbReference type="PATRIC" id="fig|111780.3.peg.4522"/>
<dbReference type="InterPro" id="IPR036038">
    <property type="entry name" value="Aminotransferase-like"/>
</dbReference>
<dbReference type="GO" id="GO:0005829">
    <property type="term" value="C:cytosol"/>
    <property type="evidence" value="ECO:0007669"/>
    <property type="project" value="TreeGrafter"/>
</dbReference>
<dbReference type="eggNOG" id="COG0115">
    <property type="taxonomic scope" value="Bacteria"/>
</dbReference>
<dbReference type="PANTHER" id="PTHR42743">
    <property type="entry name" value="AMINO-ACID AMINOTRANSFERASE"/>
    <property type="match status" value="1"/>
</dbReference>
<dbReference type="Proteomes" id="UP000010473">
    <property type="component" value="Chromosome"/>
</dbReference>
<accession>K9Y0C0</accession>
<evidence type="ECO:0000256" key="1">
    <source>
        <dbReference type="ARBA" id="ARBA00009320"/>
    </source>
</evidence>
<dbReference type="InterPro" id="IPR001544">
    <property type="entry name" value="Aminotrans_IV"/>
</dbReference>
<dbReference type="Gene3D" id="3.30.470.10">
    <property type="match status" value="1"/>
</dbReference>
<sequence length="266" mass="30672">MYWYDGNFIEHETLQISINEPGLLYGATVFTTMRVYEQSLDHPLTHWQAHCDRLCQSIQAFNWQQPDWQRLKQGAELLLTHYPILRIAILPDGRELITGRNLPVDLLARQQQGITAWVAEDNLFRRDLAAHKTGNYLGSYLALQKAHQLSAKEAILLDSNGNWLETSTGNLWGWCNGCWYTPALSVGILPGIIRSQLLTWLDSQNISVQENIWTPDFVRSLEFIAYTNCVVEIVAITKFIKFQCDCNKSVSVTKIKYLKSYFMRRN</sequence>
<dbReference type="STRING" id="111780.Sta7437_4367"/>
<dbReference type="RefSeq" id="WP_015195490.1">
    <property type="nucleotide sequence ID" value="NC_019748.1"/>
</dbReference>
<comment type="similarity">
    <text evidence="1">Belongs to the class-IV pyridoxal-phosphate-dependent aminotransferase family.</text>
</comment>
<keyword evidence="2" id="KW-0032">Aminotransferase</keyword>
<organism evidence="2 3">
    <name type="scientific">Stanieria cyanosphaera (strain ATCC 29371 / PCC 7437)</name>
    <dbReference type="NCBI Taxonomy" id="111780"/>
    <lineage>
        <taxon>Bacteria</taxon>
        <taxon>Bacillati</taxon>
        <taxon>Cyanobacteriota</taxon>
        <taxon>Cyanophyceae</taxon>
        <taxon>Pleurocapsales</taxon>
        <taxon>Dermocarpellaceae</taxon>
        <taxon>Stanieria</taxon>
    </lineage>
</organism>
<dbReference type="InterPro" id="IPR050571">
    <property type="entry name" value="Class-IV_PLP-Dep_Aminotrnsfr"/>
</dbReference>
<name>K9Y0C0_STAC7</name>
<dbReference type="HOGENOM" id="CLU_1056210_0_0_3"/>
<dbReference type="SUPFAM" id="SSF56752">
    <property type="entry name" value="D-aminoacid aminotransferase-like PLP-dependent enzymes"/>
    <property type="match status" value="1"/>
</dbReference>
<dbReference type="InterPro" id="IPR043132">
    <property type="entry name" value="BCAT-like_C"/>
</dbReference>